<feature type="transmembrane region" description="Helical" evidence="5">
    <location>
        <begin position="255"/>
        <end position="275"/>
    </location>
</feature>
<feature type="transmembrane region" description="Helical" evidence="5">
    <location>
        <begin position="146"/>
        <end position="166"/>
    </location>
</feature>
<name>A0A5E7AN32_PSEFL</name>
<dbReference type="InterPro" id="IPR005829">
    <property type="entry name" value="Sugar_transporter_CS"/>
</dbReference>
<feature type="transmembrane region" description="Helical" evidence="5">
    <location>
        <begin position="342"/>
        <end position="366"/>
    </location>
</feature>
<dbReference type="AlphaFoldDB" id="A0A5E7AN32"/>
<comment type="subcellular location">
    <subcellularLocation>
        <location evidence="1">Membrane</location>
        <topology evidence="1">Multi-pass membrane protein</topology>
    </subcellularLocation>
</comment>
<dbReference type="InterPro" id="IPR036259">
    <property type="entry name" value="MFS_trans_sf"/>
</dbReference>
<dbReference type="PANTHER" id="PTHR23508:SF10">
    <property type="entry name" value="CARBOXYLIC ACID TRANSPORTER PROTEIN HOMOLOG"/>
    <property type="match status" value="1"/>
</dbReference>
<evidence type="ECO:0000256" key="1">
    <source>
        <dbReference type="ARBA" id="ARBA00004141"/>
    </source>
</evidence>
<evidence type="ECO:0000256" key="2">
    <source>
        <dbReference type="ARBA" id="ARBA00022692"/>
    </source>
</evidence>
<organism evidence="7 8">
    <name type="scientific">Pseudomonas fluorescens</name>
    <dbReference type="NCBI Taxonomy" id="294"/>
    <lineage>
        <taxon>Bacteria</taxon>
        <taxon>Pseudomonadati</taxon>
        <taxon>Pseudomonadota</taxon>
        <taxon>Gammaproteobacteria</taxon>
        <taxon>Pseudomonadales</taxon>
        <taxon>Pseudomonadaceae</taxon>
        <taxon>Pseudomonas</taxon>
    </lineage>
</organism>
<dbReference type="GO" id="GO:0005886">
    <property type="term" value="C:plasma membrane"/>
    <property type="evidence" value="ECO:0007669"/>
    <property type="project" value="TreeGrafter"/>
</dbReference>
<dbReference type="Gene3D" id="1.20.1250.20">
    <property type="entry name" value="MFS general substrate transporter like domains"/>
    <property type="match status" value="1"/>
</dbReference>
<evidence type="ECO:0000313" key="7">
    <source>
        <dbReference type="EMBL" id="VVN80708.1"/>
    </source>
</evidence>
<feature type="transmembrane region" description="Helical" evidence="5">
    <location>
        <begin position="172"/>
        <end position="192"/>
    </location>
</feature>
<dbReference type="InterPro" id="IPR011701">
    <property type="entry name" value="MFS"/>
</dbReference>
<feature type="transmembrane region" description="Helical" evidence="5">
    <location>
        <begin position="112"/>
        <end position="134"/>
    </location>
</feature>
<sequence>MRTIDVNALIDGARFNSFHGRLLFWCALIIVFDGYDLVIYGVVLPALMQDWGLTAVEAGLLGSCALFGMMLGALFFGPLSDRIGRRKTIMTCVILFSGFTVINAFARTPTEFALCRFIAGLGIGGVMPNVVALMNEYAPKKMRSTLVAVMFSGYSIGGMLSAGLGMLLMPRWGWQAVFIVAVIPLLVLPLLVRQLPESLNFLLRAGQVDKARGLLQKAAPDYQPRPDDQLGLAKGQASHVSILQLLQDGRKLNTLMLWLAFFCCLLMVYALSSWLPKLMHTAGYGLNSSLAFLLVLNFGAIFGAIGGGWLGDRVGIERVLLGFFALGALSLSLLALKSPVWVLYLLIAIAGASTIGTQILANACAVQFYPAHIRSTGLGWAMGIGRIGAIIGPLLGGALHAAQLPLQFSFLTFAAPGVIGFLAMLVFLWHSPRRPALIRPAAVRPLESSSTSEAR</sequence>
<dbReference type="GO" id="GO:0046943">
    <property type="term" value="F:carboxylic acid transmembrane transporter activity"/>
    <property type="evidence" value="ECO:0007669"/>
    <property type="project" value="TreeGrafter"/>
</dbReference>
<feature type="transmembrane region" description="Helical" evidence="5">
    <location>
        <begin position="88"/>
        <end position="106"/>
    </location>
</feature>
<feature type="transmembrane region" description="Helical" evidence="5">
    <location>
        <begin position="408"/>
        <end position="429"/>
    </location>
</feature>
<feature type="transmembrane region" description="Helical" evidence="5">
    <location>
        <begin position="378"/>
        <end position="402"/>
    </location>
</feature>
<gene>
    <name evidence="7" type="primary">genK_2</name>
    <name evidence="7" type="ORF">PS723_01065</name>
</gene>
<dbReference type="PROSITE" id="PS00217">
    <property type="entry name" value="SUGAR_TRANSPORT_2"/>
    <property type="match status" value="1"/>
</dbReference>
<dbReference type="RefSeq" id="WP_150802632.1">
    <property type="nucleotide sequence ID" value="NZ_CABVHY010000004.1"/>
</dbReference>
<dbReference type="Pfam" id="PF07690">
    <property type="entry name" value="MFS_1"/>
    <property type="match status" value="1"/>
</dbReference>
<accession>A0A5E7AN32</accession>
<dbReference type="PROSITE" id="PS50850">
    <property type="entry name" value="MFS"/>
    <property type="match status" value="1"/>
</dbReference>
<dbReference type="InterPro" id="IPR020846">
    <property type="entry name" value="MFS_dom"/>
</dbReference>
<feature type="domain" description="Major facilitator superfamily (MFS) profile" evidence="6">
    <location>
        <begin position="22"/>
        <end position="432"/>
    </location>
</feature>
<dbReference type="CDD" id="cd17365">
    <property type="entry name" value="MFS_PcaK_like"/>
    <property type="match status" value="1"/>
</dbReference>
<dbReference type="PANTHER" id="PTHR23508">
    <property type="entry name" value="CARBOXYLIC ACID TRANSPORTER PROTEIN HOMOLOG"/>
    <property type="match status" value="1"/>
</dbReference>
<evidence type="ECO:0000313" key="8">
    <source>
        <dbReference type="Proteomes" id="UP000379480"/>
    </source>
</evidence>
<evidence type="ECO:0000256" key="3">
    <source>
        <dbReference type="ARBA" id="ARBA00022989"/>
    </source>
</evidence>
<keyword evidence="4 5" id="KW-0472">Membrane</keyword>
<feature type="transmembrane region" description="Helical" evidence="5">
    <location>
        <begin position="318"/>
        <end position="336"/>
    </location>
</feature>
<feature type="transmembrane region" description="Helical" evidence="5">
    <location>
        <begin position="22"/>
        <end position="43"/>
    </location>
</feature>
<feature type="transmembrane region" description="Helical" evidence="5">
    <location>
        <begin position="290"/>
        <end position="311"/>
    </location>
</feature>
<keyword evidence="3 5" id="KW-1133">Transmembrane helix</keyword>
<keyword evidence="2 5" id="KW-0812">Transmembrane</keyword>
<evidence type="ECO:0000256" key="5">
    <source>
        <dbReference type="SAM" id="Phobius"/>
    </source>
</evidence>
<dbReference type="Proteomes" id="UP000379480">
    <property type="component" value="Unassembled WGS sequence"/>
</dbReference>
<evidence type="ECO:0000256" key="4">
    <source>
        <dbReference type="ARBA" id="ARBA00023136"/>
    </source>
</evidence>
<dbReference type="SUPFAM" id="SSF103473">
    <property type="entry name" value="MFS general substrate transporter"/>
    <property type="match status" value="1"/>
</dbReference>
<protein>
    <submittedName>
        <fullName evidence="7">Gentisate transporter</fullName>
    </submittedName>
</protein>
<evidence type="ECO:0000259" key="6">
    <source>
        <dbReference type="PROSITE" id="PS50850"/>
    </source>
</evidence>
<proteinExistence type="predicted"/>
<feature type="transmembrane region" description="Helical" evidence="5">
    <location>
        <begin position="55"/>
        <end position="76"/>
    </location>
</feature>
<reference evidence="7 8" key="1">
    <citation type="submission" date="2019-09" db="EMBL/GenBank/DDBJ databases">
        <authorList>
            <person name="Chandra G."/>
            <person name="Truman W A."/>
        </authorList>
    </citation>
    <scope>NUCLEOTIDE SEQUENCE [LARGE SCALE GENOMIC DNA]</scope>
    <source>
        <strain evidence="7">PS723</strain>
    </source>
</reference>
<dbReference type="OrthoDB" id="7066727at2"/>
<dbReference type="EMBL" id="CABVHY010000004">
    <property type="protein sequence ID" value="VVN80708.1"/>
    <property type="molecule type" value="Genomic_DNA"/>
</dbReference>